<dbReference type="InterPro" id="IPR019587">
    <property type="entry name" value="Polyketide_cyclase/dehydratase"/>
</dbReference>
<dbReference type="CDD" id="cd07812">
    <property type="entry name" value="SRPBCC"/>
    <property type="match status" value="1"/>
</dbReference>
<gene>
    <name evidence="1" type="ORF">GCM10009831_19750</name>
</gene>
<dbReference type="RefSeq" id="WP_182610827.1">
    <property type="nucleotide sequence ID" value="NZ_BAAAQG010000009.1"/>
</dbReference>
<dbReference type="Pfam" id="PF10604">
    <property type="entry name" value="Polyketide_cyc2"/>
    <property type="match status" value="1"/>
</dbReference>
<name>A0ABN2IRC6_9ACTN</name>
<dbReference type="Proteomes" id="UP001500383">
    <property type="component" value="Unassembled WGS sequence"/>
</dbReference>
<dbReference type="Gene3D" id="3.30.530.20">
    <property type="match status" value="1"/>
</dbReference>
<keyword evidence="2" id="KW-1185">Reference proteome</keyword>
<dbReference type="EMBL" id="BAAAQG010000009">
    <property type="protein sequence ID" value="GAA1710202.1"/>
    <property type="molecule type" value="Genomic_DNA"/>
</dbReference>
<protein>
    <submittedName>
        <fullName evidence="1">SRPBCC family protein</fullName>
    </submittedName>
</protein>
<proteinExistence type="predicted"/>
<evidence type="ECO:0000313" key="1">
    <source>
        <dbReference type="EMBL" id="GAA1710202.1"/>
    </source>
</evidence>
<dbReference type="InterPro" id="IPR023393">
    <property type="entry name" value="START-like_dom_sf"/>
</dbReference>
<evidence type="ECO:0000313" key="2">
    <source>
        <dbReference type="Proteomes" id="UP001500383"/>
    </source>
</evidence>
<reference evidence="1 2" key="1">
    <citation type="journal article" date="2019" name="Int. J. Syst. Evol. Microbiol.">
        <title>The Global Catalogue of Microorganisms (GCM) 10K type strain sequencing project: providing services to taxonomists for standard genome sequencing and annotation.</title>
        <authorList>
            <consortium name="The Broad Institute Genomics Platform"/>
            <consortium name="The Broad Institute Genome Sequencing Center for Infectious Disease"/>
            <person name="Wu L."/>
            <person name="Ma J."/>
        </authorList>
    </citation>
    <scope>NUCLEOTIDE SEQUENCE [LARGE SCALE GENOMIC DNA]</scope>
    <source>
        <strain evidence="1 2">JCM 16002</strain>
    </source>
</reference>
<sequence>MSTTRELRAEVEVDAPVERVWEVVTDTSVLVRSSPELVAMTPLLPGGFRKGQQYIGWNRRKLVVWPTRNVVIEFEPHKRVAWDTKTSGARWAFELQPTQTGTKLAQRRSVPGKLNPIGRFFAATLLGGGPNHADELETALGTTLESIKAIAEA</sequence>
<comment type="caution">
    <text evidence="1">The sequence shown here is derived from an EMBL/GenBank/DDBJ whole genome shotgun (WGS) entry which is preliminary data.</text>
</comment>
<accession>A0ABN2IRC6</accession>
<organism evidence="1 2">
    <name type="scientific">Dietzia cercidiphylli</name>
    <dbReference type="NCBI Taxonomy" id="498199"/>
    <lineage>
        <taxon>Bacteria</taxon>
        <taxon>Bacillati</taxon>
        <taxon>Actinomycetota</taxon>
        <taxon>Actinomycetes</taxon>
        <taxon>Mycobacteriales</taxon>
        <taxon>Dietziaceae</taxon>
        <taxon>Dietzia</taxon>
    </lineage>
</organism>
<dbReference type="SUPFAM" id="SSF55961">
    <property type="entry name" value="Bet v1-like"/>
    <property type="match status" value="1"/>
</dbReference>